<protein>
    <submittedName>
        <fullName evidence="2">Uncharacterized protein</fullName>
    </submittedName>
</protein>
<sequence>MTIDSPAASSNDPKPTGLMAYSMPRRNSGVFGDRPSRYLLKPMSDATATTQAIPQLA</sequence>
<comment type="caution">
    <text evidence="2">The sequence shown here is derived from an EMBL/GenBank/DDBJ whole genome shotgun (WGS) entry which is preliminary data.</text>
</comment>
<evidence type="ECO:0000313" key="3">
    <source>
        <dbReference type="Proteomes" id="UP000039021"/>
    </source>
</evidence>
<organism evidence="2 3">
    <name type="scientific">Mycobacterium tuberculosis</name>
    <dbReference type="NCBI Taxonomy" id="1773"/>
    <lineage>
        <taxon>Bacteria</taxon>
        <taxon>Bacillati</taxon>
        <taxon>Actinomycetota</taxon>
        <taxon>Actinomycetes</taxon>
        <taxon>Mycobacteriales</taxon>
        <taxon>Mycobacteriaceae</taxon>
        <taxon>Mycobacterium</taxon>
        <taxon>Mycobacterium tuberculosis complex</taxon>
    </lineage>
</organism>
<feature type="region of interest" description="Disordered" evidence="1">
    <location>
        <begin position="1"/>
        <end position="30"/>
    </location>
</feature>
<dbReference type="EMBL" id="CSBK01001580">
    <property type="protein sequence ID" value="COY86329.1"/>
    <property type="molecule type" value="Genomic_DNA"/>
</dbReference>
<gene>
    <name evidence="2" type="ORF">ERS007739_03155</name>
</gene>
<proteinExistence type="predicted"/>
<evidence type="ECO:0000256" key="1">
    <source>
        <dbReference type="SAM" id="MobiDB-lite"/>
    </source>
</evidence>
<accession>A0A916PCE5</accession>
<name>A0A916PCE5_MYCTX</name>
<evidence type="ECO:0000313" key="2">
    <source>
        <dbReference type="EMBL" id="COY86329.1"/>
    </source>
</evidence>
<dbReference type="AlphaFoldDB" id="A0A916PCE5"/>
<dbReference type="Proteomes" id="UP000039021">
    <property type="component" value="Unassembled WGS sequence"/>
</dbReference>
<reference evidence="3" key="1">
    <citation type="submission" date="2015-03" db="EMBL/GenBank/DDBJ databases">
        <authorList>
            <consortium name="Pathogen Informatics"/>
        </authorList>
    </citation>
    <scope>NUCLEOTIDE SEQUENCE [LARGE SCALE GENOMIC DNA]</scope>
    <source>
        <strain evidence="3">N09902308</strain>
    </source>
</reference>